<evidence type="ECO:0000313" key="3">
    <source>
        <dbReference type="Proteomes" id="UP000054279"/>
    </source>
</evidence>
<feature type="compositionally biased region" description="Low complexity" evidence="1">
    <location>
        <begin position="360"/>
        <end position="370"/>
    </location>
</feature>
<evidence type="ECO:0000256" key="1">
    <source>
        <dbReference type="SAM" id="MobiDB-lite"/>
    </source>
</evidence>
<feature type="compositionally biased region" description="Basic residues" evidence="1">
    <location>
        <begin position="150"/>
        <end position="169"/>
    </location>
</feature>
<sequence length="392" mass="41287">MSTTSTKPPPPARKPRKPTVVYSLLRQDDGTYQHLQFPSSSTPTPTTTPAPSTTPAPIATSSSTPHPRIQTHVDVLKGLQYISMPRGVPSNFYTHRPTISEMERAKERQRGIDTAQAVFMAQASSGGKTTKRPKRGAGDSTTGAATGKRSPAKKKATTAKSRAAMKRSMKPTPRAETTEGPVGDDAAAAAGPARRVARRKTQPSSLGPNRVTKTRSNSKTKPVGAGAAEVDVELVESESAIPPTTTKSPSPSKGKGKGNAKERNPSPKSIPPPIPNTQYASSSSSSSSVSPILTPSPELHHAVEIISDSSPNNMEIDITTGIEVKKELLSVTVTDIPVPAPSHSPSPAPSVPSSKRKRSGTSSTDTSGTSEVVEMPTSTTRSGRVVKRRKME</sequence>
<dbReference type="Proteomes" id="UP000054279">
    <property type="component" value="Unassembled WGS sequence"/>
</dbReference>
<reference evidence="2 3" key="1">
    <citation type="submission" date="2014-06" db="EMBL/GenBank/DDBJ databases">
        <title>Evolutionary Origins and Diversification of the Mycorrhizal Mutualists.</title>
        <authorList>
            <consortium name="DOE Joint Genome Institute"/>
            <consortium name="Mycorrhizal Genomics Consortium"/>
            <person name="Kohler A."/>
            <person name="Kuo A."/>
            <person name="Nagy L.G."/>
            <person name="Floudas D."/>
            <person name="Copeland A."/>
            <person name="Barry K.W."/>
            <person name="Cichocki N."/>
            <person name="Veneault-Fourrey C."/>
            <person name="LaButti K."/>
            <person name="Lindquist E.A."/>
            <person name="Lipzen A."/>
            <person name="Lundell T."/>
            <person name="Morin E."/>
            <person name="Murat C."/>
            <person name="Riley R."/>
            <person name="Ohm R."/>
            <person name="Sun H."/>
            <person name="Tunlid A."/>
            <person name="Henrissat B."/>
            <person name="Grigoriev I.V."/>
            <person name="Hibbett D.S."/>
            <person name="Martin F."/>
        </authorList>
    </citation>
    <scope>NUCLEOTIDE SEQUENCE [LARGE SCALE GENOMIC DNA]</scope>
    <source>
        <strain evidence="2 3">SS14</strain>
    </source>
</reference>
<protein>
    <submittedName>
        <fullName evidence="2">Uncharacterized protein</fullName>
    </submittedName>
</protein>
<feature type="compositionally biased region" description="Low complexity" evidence="1">
    <location>
        <begin position="242"/>
        <end position="253"/>
    </location>
</feature>
<feature type="compositionally biased region" description="Low complexity" evidence="1">
    <location>
        <begin position="181"/>
        <end position="194"/>
    </location>
</feature>
<feature type="region of interest" description="Disordered" evidence="1">
    <location>
        <begin position="27"/>
        <end position="68"/>
    </location>
</feature>
<keyword evidence="3" id="KW-1185">Reference proteome</keyword>
<evidence type="ECO:0000313" key="2">
    <source>
        <dbReference type="EMBL" id="KIJ39441.1"/>
    </source>
</evidence>
<dbReference type="HOGENOM" id="CLU_704320_0_0_1"/>
<feature type="compositionally biased region" description="Low complexity" evidence="1">
    <location>
        <begin position="281"/>
        <end position="290"/>
    </location>
</feature>
<feature type="region of interest" description="Disordered" evidence="1">
    <location>
        <begin position="336"/>
        <end position="392"/>
    </location>
</feature>
<feature type="compositionally biased region" description="Low complexity" evidence="1">
    <location>
        <begin position="138"/>
        <end position="149"/>
    </location>
</feature>
<dbReference type="AlphaFoldDB" id="A0A0C9VNW1"/>
<feature type="compositionally biased region" description="Pro residues" evidence="1">
    <location>
        <begin position="338"/>
        <end position="350"/>
    </location>
</feature>
<dbReference type="EMBL" id="KN837152">
    <property type="protein sequence ID" value="KIJ39441.1"/>
    <property type="molecule type" value="Genomic_DNA"/>
</dbReference>
<organism evidence="2 3">
    <name type="scientific">Sphaerobolus stellatus (strain SS14)</name>
    <dbReference type="NCBI Taxonomy" id="990650"/>
    <lineage>
        <taxon>Eukaryota</taxon>
        <taxon>Fungi</taxon>
        <taxon>Dikarya</taxon>
        <taxon>Basidiomycota</taxon>
        <taxon>Agaricomycotina</taxon>
        <taxon>Agaricomycetes</taxon>
        <taxon>Phallomycetidae</taxon>
        <taxon>Geastrales</taxon>
        <taxon>Sphaerobolaceae</taxon>
        <taxon>Sphaerobolus</taxon>
    </lineage>
</organism>
<gene>
    <name evidence="2" type="ORF">M422DRAFT_49590</name>
</gene>
<accession>A0A0C9VNW1</accession>
<feature type="compositionally biased region" description="Low complexity" evidence="1">
    <location>
        <begin position="55"/>
        <end position="67"/>
    </location>
</feature>
<name>A0A0C9VNW1_SPHS4</name>
<proteinExistence type="predicted"/>
<feature type="region of interest" description="Disordered" evidence="1">
    <location>
        <begin position="122"/>
        <end position="295"/>
    </location>
</feature>